<dbReference type="EMBL" id="JBHTBE010000002">
    <property type="protein sequence ID" value="MFC7269107.1"/>
    <property type="molecule type" value="Genomic_DNA"/>
</dbReference>
<reference evidence="3" key="1">
    <citation type="journal article" date="2019" name="Int. J. Syst. Evol. Microbiol.">
        <title>The Global Catalogue of Microorganisms (GCM) 10K type strain sequencing project: providing services to taxonomists for standard genome sequencing and annotation.</title>
        <authorList>
            <consortium name="The Broad Institute Genomics Platform"/>
            <consortium name="The Broad Institute Genome Sequencing Center for Infectious Disease"/>
            <person name="Wu L."/>
            <person name="Ma J."/>
        </authorList>
    </citation>
    <scope>NUCLEOTIDE SEQUENCE [LARGE SCALE GENOMIC DNA]</scope>
    <source>
        <strain evidence="3">CGMCC 1.15772</strain>
    </source>
</reference>
<proteinExistence type="predicted"/>
<dbReference type="PANTHER" id="PTHR39639">
    <property type="entry name" value="CHROMOSOME 16, WHOLE GENOME SHOTGUN SEQUENCE"/>
    <property type="match status" value="1"/>
</dbReference>
<evidence type="ECO:0000259" key="1">
    <source>
        <dbReference type="Pfam" id="PF03235"/>
    </source>
</evidence>
<evidence type="ECO:0000313" key="2">
    <source>
        <dbReference type="EMBL" id="MFC7269107.1"/>
    </source>
</evidence>
<dbReference type="InterPro" id="IPR004919">
    <property type="entry name" value="GmrSD_N"/>
</dbReference>
<accession>A0ABW2HF83</accession>
<feature type="domain" description="GmrSD restriction endonucleases N-terminal" evidence="1">
    <location>
        <begin position="71"/>
        <end position="217"/>
    </location>
</feature>
<dbReference type="RefSeq" id="WP_262874037.1">
    <property type="nucleotide sequence ID" value="NZ_BAABKW010000012.1"/>
</dbReference>
<dbReference type="PANTHER" id="PTHR39639:SF1">
    <property type="entry name" value="DUF262 DOMAIN-CONTAINING PROTEIN"/>
    <property type="match status" value="1"/>
</dbReference>
<keyword evidence="3" id="KW-1185">Reference proteome</keyword>
<comment type="caution">
    <text evidence="2">The sequence shown here is derived from an EMBL/GenBank/DDBJ whole genome shotgun (WGS) entry which is preliminary data.</text>
</comment>
<evidence type="ECO:0000313" key="3">
    <source>
        <dbReference type="Proteomes" id="UP001596507"/>
    </source>
</evidence>
<organism evidence="2 3">
    <name type="scientific">Microbacterium fluvii</name>
    <dbReference type="NCBI Taxonomy" id="415215"/>
    <lineage>
        <taxon>Bacteria</taxon>
        <taxon>Bacillati</taxon>
        <taxon>Actinomycetota</taxon>
        <taxon>Actinomycetes</taxon>
        <taxon>Micrococcales</taxon>
        <taxon>Microbacteriaceae</taxon>
        <taxon>Microbacterium</taxon>
    </lineage>
</organism>
<protein>
    <submittedName>
        <fullName evidence="2">DUF262 domain-containing protein</fullName>
    </submittedName>
</protein>
<sequence>MAATGSTEEARRALVERQRLALESGELIEGEMGANGEAGLVTADDINQKYERGEIRIVTEAGRYPLDSITALLKGNNYKLDPDYQRRHRWTVDQKSRLIESFIMNVPVPPIFLYEWDFNQYEVMDGLQRMTAVREFYEGAFALSGLEYWQELEGMRYETLPSRIKAGIDRRYISSIILLKETSHGDEDPERLKRFVFGRINTGGVKLSPQEVRNALYDGPMNDLCKELAASKRLRQLWGIPTEVEELIEHPERAFADENMLDFDVDIEVGRDPVPEDYRQMIDVELVLRFFANRQRMIHYRDNLRDYLDDYLKAANQYDEDTIDTLRSLYTDTLELAWSIFGQNAFRRTRNHRWGNDPKVSIYDALTNVLSRLIPQSDQLIARKDDIVAGMDYFYATNAVRFNLRGQSRSDLMDREILFEEYLRSFI</sequence>
<name>A0ABW2HF83_9MICO</name>
<dbReference type="Proteomes" id="UP001596507">
    <property type="component" value="Unassembled WGS sequence"/>
</dbReference>
<dbReference type="Pfam" id="PF03235">
    <property type="entry name" value="GmrSD_N"/>
    <property type="match status" value="1"/>
</dbReference>
<gene>
    <name evidence="2" type="ORF">ACFQRL_09075</name>
</gene>